<dbReference type="Proteomes" id="UP000005237">
    <property type="component" value="Unassembled WGS sequence"/>
</dbReference>
<accession>A0A8R1ES57</accession>
<organism evidence="2 3">
    <name type="scientific">Caenorhabditis japonica</name>
    <dbReference type="NCBI Taxonomy" id="281687"/>
    <lineage>
        <taxon>Eukaryota</taxon>
        <taxon>Metazoa</taxon>
        <taxon>Ecdysozoa</taxon>
        <taxon>Nematoda</taxon>
        <taxon>Chromadorea</taxon>
        <taxon>Rhabditida</taxon>
        <taxon>Rhabditina</taxon>
        <taxon>Rhabditomorpha</taxon>
        <taxon>Rhabditoidea</taxon>
        <taxon>Rhabditidae</taxon>
        <taxon>Peloderinae</taxon>
        <taxon>Caenorhabditis</taxon>
    </lineage>
</organism>
<reference evidence="2" key="2">
    <citation type="submission" date="2022-06" db="UniProtKB">
        <authorList>
            <consortium name="EnsemblMetazoa"/>
        </authorList>
    </citation>
    <scope>IDENTIFICATION</scope>
    <source>
        <strain evidence="2">DF5081</strain>
    </source>
</reference>
<dbReference type="InterPro" id="IPR036691">
    <property type="entry name" value="Endo/exonu/phosph_ase_sf"/>
</dbReference>
<keyword evidence="3" id="KW-1185">Reference proteome</keyword>
<dbReference type="EnsemblMetazoa" id="CJA40769.1">
    <property type="protein sequence ID" value="CJA40769.1"/>
    <property type="gene ID" value="WBGene00216617"/>
</dbReference>
<dbReference type="InterPro" id="IPR005135">
    <property type="entry name" value="Endo/exonuclease/phosphatase"/>
</dbReference>
<dbReference type="Pfam" id="PF03372">
    <property type="entry name" value="Exo_endo_phos"/>
    <property type="match status" value="1"/>
</dbReference>
<sequence length="181" mass="20625">MAANHIDFLFVTETFFSSTIPDSLCTNETFACLRSDRSDSHPKKRGGGTAVFYKKSIDLSPVQISPTDYLKHFCEVLVCDHRPSKTRIILVYRPPSTSASQTLELFKSLTALLDISDYHFVILGDFNFPAIHWLPDLLPDSPEFLVDWMTSFHLSQLVTFPTRTSRLGKKKIPRSTFLLQH</sequence>
<evidence type="ECO:0000313" key="3">
    <source>
        <dbReference type="Proteomes" id="UP000005237"/>
    </source>
</evidence>
<feature type="domain" description="Endonuclease/exonuclease/phosphatase" evidence="1">
    <location>
        <begin position="3"/>
        <end position="147"/>
    </location>
</feature>
<name>A0A8R1ES57_CAEJA</name>
<dbReference type="PANTHER" id="PTHR33395">
    <property type="entry name" value="TRANSCRIPTASE, PUTATIVE-RELATED-RELATED"/>
    <property type="match status" value="1"/>
</dbReference>
<dbReference type="SUPFAM" id="SSF56219">
    <property type="entry name" value="DNase I-like"/>
    <property type="match status" value="1"/>
</dbReference>
<evidence type="ECO:0000313" key="2">
    <source>
        <dbReference type="EnsemblMetazoa" id="CJA40769.1"/>
    </source>
</evidence>
<dbReference type="GO" id="GO:0031012">
    <property type="term" value="C:extracellular matrix"/>
    <property type="evidence" value="ECO:0007669"/>
    <property type="project" value="TreeGrafter"/>
</dbReference>
<dbReference type="Gene3D" id="3.60.10.10">
    <property type="entry name" value="Endonuclease/exonuclease/phosphatase"/>
    <property type="match status" value="1"/>
</dbReference>
<evidence type="ECO:0000259" key="1">
    <source>
        <dbReference type="Pfam" id="PF03372"/>
    </source>
</evidence>
<dbReference type="AlphaFoldDB" id="A0A8R1ES57"/>
<dbReference type="PANTHER" id="PTHR33395:SF22">
    <property type="entry name" value="REVERSE TRANSCRIPTASE DOMAIN-CONTAINING PROTEIN"/>
    <property type="match status" value="1"/>
</dbReference>
<proteinExistence type="predicted"/>
<dbReference type="GO" id="GO:0003824">
    <property type="term" value="F:catalytic activity"/>
    <property type="evidence" value="ECO:0007669"/>
    <property type="project" value="InterPro"/>
</dbReference>
<dbReference type="GO" id="GO:0007508">
    <property type="term" value="P:larval heart development"/>
    <property type="evidence" value="ECO:0007669"/>
    <property type="project" value="TreeGrafter"/>
</dbReference>
<protein>
    <submittedName>
        <fullName evidence="2">ATP-dependent DNA helicase</fullName>
    </submittedName>
</protein>
<reference evidence="3" key="1">
    <citation type="submission" date="2010-08" db="EMBL/GenBank/DDBJ databases">
        <authorList>
            <consortium name="Caenorhabditis japonica Sequencing Consortium"/>
            <person name="Wilson R.K."/>
        </authorList>
    </citation>
    <scope>NUCLEOTIDE SEQUENCE [LARGE SCALE GENOMIC DNA]</scope>
    <source>
        <strain evidence="3">DF5081</strain>
    </source>
</reference>
<dbReference type="GO" id="GO:0061343">
    <property type="term" value="P:cell adhesion involved in heart morphogenesis"/>
    <property type="evidence" value="ECO:0007669"/>
    <property type="project" value="TreeGrafter"/>
</dbReference>